<evidence type="ECO:0000256" key="2">
    <source>
        <dbReference type="SAM" id="MobiDB-lite"/>
    </source>
</evidence>
<sequence length="424" mass="47140">MDTAPQGLQISPHRVLFAESGLPIVDGAHLDHRVSGLLDGRPWLEAIDYHQVEELTRVLIGACAVVICYLSGARVGEVLTLRRGCVEHDPATGLWLMHGRKWKGARDGHGAKVPEGQIREHPWVVAEPVARAVTALEQLHDSDLLFSAVVLGKKPSGRDRARSTAEIGETITEFIDWVNAYCRARGRRDHVPADPAGTITPSRFRRTLAWFICRRPRGLVACALQYAHLHVHMTLGYSGTYASGFPDETALEQWLTRLEDLQDAERRLQAGEHISGPAADAYRARVCGAGDRFAGRVIRSGRQARSVLANPSLQIYPGQGMTCVFDPSTALCQMRGAPSGDERRTPDLDDCRPACRNIARTDRDVQHLRRQAARLRLLVDDPLSPAIRHDRERRRLDDLTQIITGHVPGRPPDHLDDRAHEQAR</sequence>
<evidence type="ECO:0000313" key="4">
    <source>
        <dbReference type="Proteomes" id="UP000261811"/>
    </source>
</evidence>
<name>A0A372JQM0_9ACTN</name>
<feature type="region of interest" description="Disordered" evidence="2">
    <location>
        <begin position="399"/>
        <end position="424"/>
    </location>
</feature>
<evidence type="ECO:0000313" key="3">
    <source>
        <dbReference type="EMBL" id="RFU42270.1"/>
    </source>
</evidence>
<keyword evidence="4" id="KW-1185">Reference proteome</keyword>
<reference evidence="3 4" key="1">
    <citation type="submission" date="2018-08" db="EMBL/GenBank/DDBJ databases">
        <title>Actinomadura jelena sp. nov., a novel Actinomycete isolated from soil in Chad.</title>
        <authorList>
            <person name="Shi L."/>
        </authorList>
    </citation>
    <scope>NUCLEOTIDE SEQUENCE [LARGE SCALE GENOMIC DNA]</scope>
    <source>
        <strain evidence="3 4">NEAU-G17</strain>
    </source>
</reference>
<dbReference type="Gene3D" id="1.10.443.10">
    <property type="entry name" value="Intergrase catalytic core"/>
    <property type="match status" value="1"/>
</dbReference>
<dbReference type="GO" id="GO:0015074">
    <property type="term" value="P:DNA integration"/>
    <property type="evidence" value="ECO:0007669"/>
    <property type="project" value="InterPro"/>
</dbReference>
<dbReference type="EMBL" id="QURH01000144">
    <property type="protein sequence ID" value="RFU42270.1"/>
    <property type="molecule type" value="Genomic_DNA"/>
</dbReference>
<dbReference type="Proteomes" id="UP000261811">
    <property type="component" value="Unassembled WGS sequence"/>
</dbReference>
<proteinExistence type="predicted"/>
<dbReference type="SUPFAM" id="SSF56349">
    <property type="entry name" value="DNA breaking-rejoining enzymes"/>
    <property type="match status" value="1"/>
</dbReference>
<comment type="caution">
    <text evidence="3">The sequence shown here is derived from an EMBL/GenBank/DDBJ whole genome shotgun (WGS) entry which is preliminary data.</text>
</comment>
<evidence type="ECO:0000256" key="1">
    <source>
        <dbReference type="ARBA" id="ARBA00023172"/>
    </source>
</evidence>
<evidence type="ECO:0008006" key="5">
    <source>
        <dbReference type="Google" id="ProtNLM"/>
    </source>
</evidence>
<feature type="compositionally biased region" description="Basic and acidic residues" evidence="2">
    <location>
        <begin position="411"/>
        <end position="424"/>
    </location>
</feature>
<protein>
    <recommendedName>
        <fullName evidence="5">Integrase</fullName>
    </recommendedName>
</protein>
<dbReference type="GO" id="GO:0003677">
    <property type="term" value="F:DNA binding"/>
    <property type="evidence" value="ECO:0007669"/>
    <property type="project" value="InterPro"/>
</dbReference>
<accession>A0A372JQM0</accession>
<gene>
    <name evidence="3" type="ORF">DZF91_07515</name>
</gene>
<dbReference type="InterPro" id="IPR011010">
    <property type="entry name" value="DNA_brk_join_enz"/>
</dbReference>
<organism evidence="3 4">
    <name type="scientific">Actinomadura logoneensis</name>
    <dbReference type="NCBI Taxonomy" id="2293572"/>
    <lineage>
        <taxon>Bacteria</taxon>
        <taxon>Bacillati</taxon>
        <taxon>Actinomycetota</taxon>
        <taxon>Actinomycetes</taxon>
        <taxon>Streptosporangiales</taxon>
        <taxon>Thermomonosporaceae</taxon>
        <taxon>Actinomadura</taxon>
    </lineage>
</organism>
<dbReference type="OrthoDB" id="3440549at2"/>
<dbReference type="GO" id="GO:0006310">
    <property type="term" value="P:DNA recombination"/>
    <property type="evidence" value="ECO:0007669"/>
    <property type="project" value="UniProtKB-KW"/>
</dbReference>
<keyword evidence="1" id="KW-0233">DNA recombination</keyword>
<dbReference type="InterPro" id="IPR013762">
    <property type="entry name" value="Integrase-like_cat_sf"/>
</dbReference>
<dbReference type="AlphaFoldDB" id="A0A372JQM0"/>